<dbReference type="EMBL" id="FSRE01000003">
    <property type="protein sequence ID" value="SIO12238.1"/>
    <property type="molecule type" value="Genomic_DNA"/>
</dbReference>
<feature type="transmembrane region" description="Helical" evidence="2">
    <location>
        <begin position="70"/>
        <end position="88"/>
    </location>
</feature>
<keyword evidence="2" id="KW-1133">Transmembrane helix</keyword>
<feature type="region of interest" description="Disordered" evidence="1">
    <location>
        <begin position="100"/>
        <end position="196"/>
    </location>
</feature>
<feature type="domain" description="DUF2914" evidence="3">
    <location>
        <begin position="274"/>
        <end position="330"/>
    </location>
</feature>
<evidence type="ECO:0000313" key="5">
    <source>
        <dbReference type="Proteomes" id="UP000198461"/>
    </source>
</evidence>
<organism evidence="4 5">
    <name type="scientific">Sulfurivirga caldicuralii</name>
    <dbReference type="NCBI Taxonomy" id="364032"/>
    <lineage>
        <taxon>Bacteria</taxon>
        <taxon>Pseudomonadati</taxon>
        <taxon>Pseudomonadota</taxon>
        <taxon>Gammaproteobacteria</taxon>
        <taxon>Thiotrichales</taxon>
        <taxon>Piscirickettsiaceae</taxon>
        <taxon>Sulfurivirga</taxon>
    </lineage>
</organism>
<dbReference type="InterPro" id="IPR022606">
    <property type="entry name" value="DUF2914"/>
</dbReference>
<accession>A0A1N6GXF7</accession>
<protein>
    <recommendedName>
        <fullName evidence="3">DUF2914 domain-containing protein</fullName>
    </recommendedName>
</protein>
<feature type="compositionally biased region" description="Basic and acidic residues" evidence="1">
    <location>
        <begin position="125"/>
        <end position="141"/>
    </location>
</feature>
<proteinExistence type="predicted"/>
<feature type="compositionally biased region" description="Polar residues" evidence="1">
    <location>
        <begin position="144"/>
        <end position="166"/>
    </location>
</feature>
<evidence type="ECO:0000256" key="2">
    <source>
        <dbReference type="SAM" id="Phobius"/>
    </source>
</evidence>
<keyword evidence="2" id="KW-0472">Membrane</keyword>
<keyword evidence="5" id="KW-1185">Reference proteome</keyword>
<sequence>MRLPHTDSAEAIWAFKKGYRFGKQGKPLNEMPVTVRAQPWLRDYFMQGYEQAQAELTPPRGDGLTPRKRIIWLFFAALAGVGTAWLMIQQIQADKRPDSVQAVANASKEGPMAQNAIKTAPEPAKPTEEPAAEKSSSEKVGDPSSLSLQSDNAGIQARSASTNESPVVQPEKQAEGQPPQTAAALSSSETEMPAPQDTGLLDEEARAKQRIAARPTRPETLPPVVDHAIRIARSSLARTIQNREPGELLGESIPRSVRQLYFFTEVANGAGHSLHHRWYYGDTLMADITLPIGSDRYRTWSSKRMSPAWQGRWHIDVTDEKGQVIARKFFIYGQTH</sequence>
<keyword evidence="2" id="KW-0812">Transmembrane</keyword>
<evidence type="ECO:0000313" key="4">
    <source>
        <dbReference type="EMBL" id="SIO12238.1"/>
    </source>
</evidence>
<evidence type="ECO:0000259" key="3">
    <source>
        <dbReference type="Pfam" id="PF11141"/>
    </source>
</evidence>
<dbReference type="RefSeq" id="WP_074201791.1">
    <property type="nucleotide sequence ID" value="NZ_FSRE01000003.1"/>
</dbReference>
<evidence type="ECO:0000256" key="1">
    <source>
        <dbReference type="SAM" id="MobiDB-lite"/>
    </source>
</evidence>
<feature type="compositionally biased region" description="Polar residues" evidence="1">
    <location>
        <begin position="178"/>
        <end position="190"/>
    </location>
</feature>
<dbReference type="AlphaFoldDB" id="A0A1N6GXF7"/>
<reference evidence="5" key="1">
    <citation type="submission" date="2016-11" db="EMBL/GenBank/DDBJ databases">
        <authorList>
            <person name="Varghese N."/>
            <person name="Submissions S."/>
        </authorList>
    </citation>
    <scope>NUCLEOTIDE SEQUENCE [LARGE SCALE GENOMIC DNA]</scope>
    <source>
        <strain evidence="5">DSM 17737</strain>
    </source>
</reference>
<gene>
    <name evidence="4" type="ORF">SAMN05443662_1548</name>
</gene>
<name>A0A1N6GXF7_9GAMM</name>
<dbReference type="STRING" id="364032.SAMN05443662_1548"/>
<dbReference type="OrthoDB" id="9796654at2"/>
<dbReference type="Pfam" id="PF11141">
    <property type="entry name" value="DUF2914"/>
    <property type="match status" value="1"/>
</dbReference>
<dbReference type="Proteomes" id="UP000198461">
    <property type="component" value="Unassembled WGS sequence"/>
</dbReference>